<proteinExistence type="predicted"/>
<evidence type="ECO:0000313" key="3">
    <source>
        <dbReference type="Proteomes" id="UP000186015"/>
    </source>
</evidence>
<keyword evidence="1" id="KW-0472">Membrane</keyword>
<evidence type="ECO:0008006" key="4">
    <source>
        <dbReference type="Google" id="ProtNLM"/>
    </source>
</evidence>
<name>A0A1H7N861_RUMAL</name>
<accession>A0A1H7N861</accession>
<keyword evidence="1" id="KW-1133">Transmembrane helix</keyword>
<sequence length="57" mass="6314">MMGRSLMTGIYAGVTVGTIAYSIARKTQRGKRNLKARAGKTLKNMSSFMDELSDMIR</sequence>
<organism evidence="2 3">
    <name type="scientific">Ruminococcus albus</name>
    <dbReference type="NCBI Taxonomy" id="1264"/>
    <lineage>
        <taxon>Bacteria</taxon>
        <taxon>Bacillati</taxon>
        <taxon>Bacillota</taxon>
        <taxon>Clostridia</taxon>
        <taxon>Eubacteriales</taxon>
        <taxon>Oscillospiraceae</taxon>
        <taxon>Ruminococcus</taxon>
    </lineage>
</organism>
<dbReference type="EMBL" id="FOAT01000014">
    <property type="protein sequence ID" value="SEL19684.1"/>
    <property type="molecule type" value="Genomic_DNA"/>
</dbReference>
<feature type="transmembrane region" description="Helical" evidence="1">
    <location>
        <begin position="6"/>
        <end position="24"/>
    </location>
</feature>
<dbReference type="Proteomes" id="UP000186015">
    <property type="component" value="Unassembled WGS sequence"/>
</dbReference>
<evidence type="ECO:0000256" key="1">
    <source>
        <dbReference type="SAM" id="Phobius"/>
    </source>
</evidence>
<keyword evidence="1" id="KW-0812">Transmembrane</keyword>
<protein>
    <recommendedName>
        <fullName evidence="4">YtxH domain-containing protein</fullName>
    </recommendedName>
</protein>
<reference evidence="2 3" key="1">
    <citation type="submission" date="2016-10" db="EMBL/GenBank/DDBJ databases">
        <authorList>
            <person name="de Groot N.N."/>
        </authorList>
    </citation>
    <scope>NUCLEOTIDE SEQUENCE [LARGE SCALE GENOMIC DNA]</scope>
    <source>
        <strain evidence="2 3">KH2T6</strain>
    </source>
</reference>
<gene>
    <name evidence="2" type="ORF">SAMN05216469_11437</name>
</gene>
<dbReference type="AlphaFoldDB" id="A0A1H7N861"/>
<evidence type="ECO:0000313" key="2">
    <source>
        <dbReference type="EMBL" id="SEL19684.1"/>
    </source>
</evidence>
<dbReference type="RefSeq" id="WP_170844306.1">
    <property type="nucleotide sequence ID" value="NZ_FOAT01000014.1"/>
</dbReference>